<comment type="caution">
    <text evidence="1">The sequence shown here is derived from an EMBL/GenBank/DDBJ whole genome shotgun (WGS) entry which is preliminary data.</text>
</comment>
<dbReference type="Gene3D" id="2.40.110.10">
    <property type="entry name" value="Butyryl-CoA Dehydrogenase, subunit A, domain 2"/>
    <property type="match status" value="1"/>
</dbReference>
<dbReference type="SUPFAM" id="SSF56645">
    <property type="entry name" value="Acyl-CoA dehydrogenase NM domain-like"/>
    <property type="match status" value="1"/>
</dbReference>
<dbReference type="Gene3D" id="1.10.540.10">
    <property type="entry name" value="Acyl-CoA dehydrogenase/oxidase, N-terminal domain"/>
    <property type="match status" value="1"/>
</dbReference>
<accession>A0A6B3R0J2</accession>
<dbReference type="GO" id="GO:0016627">
    <property type="term" value="F:oxidoreductase activity, acting on the CH-CH group of donors"/>
    <property type="evidence" value="ECO:0007669"/>
    <property type="project" value="InterPro"/>
</dbReference>
<reference evidence="1 2" key="1">
    <citation type="submission" date="2020-02" db="EMBL/GenBank/DDBJ databases">
        <title>Flavobacteriaceae Psychroflexus bacterium YR1-1, complete genome.</title>
        <authorList>
            <person name="Li Y."/>
            <person name="Wu S."/>
        </authorList>
    </citation>
    <scope>NUCLEOTIDE SEQUENCE [LARGE SCALE GENOMIC DNA]</scope>
    <source>
        <strain evidence="1 2">YR1-1</strain>
    </source>
</reference>
<evidence type="ECO:0008006" key="3">
    <source>
        <dbReference type="Google" id="ProtNLM"/>
    </source>
</evidence>
<proteinExistence type="predicted"/>
<dbReference type="InterPro" id="IPR009100">
    <property type="entry name" value="AcylCoA_DH/oxidase_NM_dom_sf"/>
</dbReference>
<sequence>MRKVNIEDYKRFQIPEDLLDQLFRTNAFKLFVPRAFGGLQLDLKSASQRITETSAHFGGLGWVLNLGAGANWFSGFFEAEAAKTIFSPKGTVIAGSGADSGNFKTEDGSVLLNGNWGKCSGAAHANYFSLNAKNADTGELSSFVVPRESVEFSEDKWGIFGLKSTSSLSINLSDVRVPQEFGFHINSIKNHFDYKVFHIPFEQFARVCMSSCFSGIAQCFLNTLHAEQIFKADFELITDSLRQKISSAIQNRDAIAESIEHESREGILSDRLQAAVRIRLGQANMLIFDEIQQMFKTAGLALVEEDKLSHWAYRDVLTAIHHPMMKV</sequence>
<evidence type="ECO:0000313" key="2">
    <source>
        <dbReference type="Proteomes" id="UP000478505"/>
    </source>
</evidence>
<name>A0A6B3R0J2_9FLAO</name>
<organism evidence="1 2">
    <name type="scientific">Psychroflexus aurantiacus</name>
    <dbReference type="NCBI Taxonomy" id="2709310"/>
    <lineage>
        <taxon>Bacteria</taxon>
        <taxon>Pseudomonadati</taxon>
        <taxon>Bacteroidota</taxon>
        <taxon>Flavobacteriia</taxon>
        <taxon>Flavobacteriales</taxon>
        <taxon>Flavobacteriaceae</taxon>
        <taxon>Psychroflexus</taxon>
    </lineage>
</organism>
<dbReference type="RefSeq" id="WP_164004830.1">
    <property type="nucleotide sequence ID" value="NZ_JAAIKD010000004.1"/>
</dbReference>
<dbReference type="EMBL" id="JAAIKD010000004">
    <property type="protein sequence ID" value="NEV94103.1"/>
    <property type="molecule type" value="Genomic_DNA"/>
</dbReference>
<keyword evidence="2" id="KW-1185">Reference proteome</keyword>
<dbReference type="InterPro" id="IPR037069">
    <property type="entry name" value="AcylCoA_DH/ox_N_sf"/>
</dbReference>
<dbReference type="GO" id="GO:0050660">
    <property type="term" value="F:flavin adenine dinucleotide binding"/>
    <property type="evidence" value="ECO:0007669"/>
    <property type="project" value="InterPro"/>
</dbReference>
<protein>
    <recommendedName>
        <fullName evidence="3">Acyl-CoA dehydrogenase</fullName>
    </recommendedName>
</protein>
<dbReference type="InterPro" id="IPR046373">
    <property type="entry name" value="Acyl-CoA_Oxase/DH_mid-dom_sf"/>
</dbReference>
<evidence type="ECO:0000313" key="1">
    <source>
        <dbReference type="EMBL" id="NEV94103.1"/>
    </source>
</evidence>
<dbReference type="Proteomes" id="UP000478505">
    <property type="component" value="Unassembled WGS sequence"/>
</dbReference>
<gene>
    <name evidence="1" type="ORF">G3567_08090</name>
</gene>
<dbReference type="AlphaFoldDB" id="A0A6B3R0J2"/>